<reference evidence="1" key="1">
    <citation type="journal article" date="2020" name="Nature">
        <title>Giant virus diversity and host interactions through global metagenomics.</title>
        <authorList>
            <person name="Schulz F."/>
            <person name="Roux S."/>
            <person name="Paez-Espino D."/>
            <person name="Jungbluth S."/>
            <person name="Walsh D.A."/>
            <person name="Denef V.J."/>
            <person name="McMahon K.D."/>
            <person name="Konstantinidis K.T."/>
            <person name="Eloe-Fadrosh E.A."/>
            <person name="Kyrpides N.C."/>
            <person name="Woyke T."/>
        </authorList>
    </citation>
    <scope>NUCLEOTIDE SEQUENCE</scope>
    <source>
        <strain evidence="1">GVMAG-M-3300001351-8</strain>
    </source>
</reference>
<dbReference type="EMBL" id="MN738867">
    <property type="protein sequence ID" value="QHT29034.1"/>
    <property type="molecule type" value="Genomic_DNA"/>
</dbReference>
<sequence>MFKGLKEPQSLINIKNEDINLFSLNEFETTCKIVDIYDADTCKIVFILDNSIVKFNCRLSHIDSPEIKPSLKIIHRSVEIKAAKKCRNKLIQLCTNSTCPLECILNKKLKQKYLAENTKLLNVKCGKFDKYGRLLIELYHIGSEKSINNLLIDEKYVHSYSGKTKKKFTLDELNYILDN</sequence>
<dbReference type="SUPFAM" id="SSF50199">
    <property type="entry name" value="Staphylococcal nuclease"/>
    <property type="match status" value="1"/>
</dbReference>
<evidence type="ECO:0000313" key="1">
    <source>
        <dbReference type="EMBL" id="QHT29034.1"/>
    </source>
</evidence>
<protein>
    <recommendedName>
        <fullName evidence="2">TNase-like domain-containing protein</fullName>
    </recommendedName>
</protein>
<name>A0A6C0EIL7_9ZZZZ</name>
<dbReference type="Gene3D" id="2.40.50.90">
    <property type="match status" value="1"/>
</dbReference>
<organism evidence="1">
    <name type="scientific">viral metagenome</name>
    <dbReference type="NCBI Taxonomy" id="1070528"/>
    <lineage>
        <taxon>unclassified sequences</taxon>
        <taxon>metagenomes</taxon>
        <taxon>organismal metagenomes</taxon>
    </lineage>
</organism>
<accession>A0A6C0EIL7</accession>
<dbReference type="InterPro" id="IPR035437">
    <property type="entry name" value="SNase_OB-fold_sf"/>
</dbReference>
<evidence type="ECO:0008006" key="2">
    <source>
        <dbReference type="Google" id="ProtNLM"/>
    </source>
</evidence>
<proteinExistence type="predicted"/>
<dbReference type="AlphaFoldDB" id="A0A6C0EIL7"/>